<dbReference type="OrthoDB" id="9805698at2"/>
<comment type="caution">
    <text evidence="3">The sequence shown here is derived from an EMBL/GenBank/DDBJ whole genome shotgun (WGS) entry which is preliminary data.</text>
</comment>
<dbReference type="RefSeq" id="WP_106301745.1">
    <property type="nucleotide sequence ID" value="NZ_PVWO01000054.1"/>
</dbReference>
<dbReference type="CDD" id="cd00077">
    <property type="entry name" value="HDc"/>
    <property type="match status" value="1"/>
</dbReference>
<dbReference type="InterPro" id="IPR006674">
    <property type="entry name" value="HD_domain"/>
</dbReference>
<evidence type="ECO:0000259" key="2">
    <source>
        <dbReference type="Pfam" id="PF01966"/>
    </source>
</evidence>
<accession>A0A2T1GJG9</accession>
<dbReference type="SUPFAM" id="SSF109604">
    <property type="entry name" value="HD-domain/PDEase-like"/>
    <property type="match status" value="1"/>
</dbReference>
<sequence>MNNIAIDKNTHWTFPDCPTPTNLQINWTEILAKFPSLQPLANCEQNPIYHAEGNVWIHTQMVCEALISLPAWQVMDTTDRSILFAAALFHDIAKPMATQVNEDGQITAKGHVNLGAKMVRQILQDLQTPFAMREAIVAIVKYESLPLWFWDKHNPLRSIIKASQLVRCDWLALMAEADVRGRICEDKQKLLDSIEFFREFCQEHNCFERSYPFASAHSRFIYFYKEDADPTYAAFDDTRSEVIMMCGLPGTGKDYWIDRNHPDLPVVSLDKLRIEMGISPTDEQGAIVNAGRDLAKEYLKSETPFIWNATNIVKPIRSGLIRLFAGYGARIRIVYLEVPIDRVLRQNRDRKAQVPTAVIHRYRDRLEIPDITEAHQVDYFVDV</sequence>
<protein>
    <submittedName>
        <fullName evidence="3">Poly(A) polymerase</fullName>
    </submittedName>
</protein>
<dbReference type="InterPro" id="IPR027417">
    <property type="entry name" value="P-loop_NTPase"/>
</dbReference>
<dbReference type="Gene3D" id="3.40.50.300">
    <property type="entry name" value="P-loop containing nucleotide triphosphate hydrolases"/>
    <property type="match status" value="1"/>
</dbReference>
<keyword evidence="1" id="KW-0547">Nucleotide-binding</keyword>
<dbReference type="Gene3D" id="1.10.3090.10">
    <property type="entry name" value="cca-adding enzyme, domain 2"/>
    <property type="match status" value="1"/>
</dbReference>
<evidence type="ECO:0000313" key="4">
    <source>
        <dbReference type="Proteomes" id="UP000238937"/>
    </source>
</evidence>
<dbReference type="PANTHER" id="PTHR47545:SF1">
    <property type="entry name" value="MULTIFUNCTIONAL CCA PROTEIN"/>
    <property type="match status" value="1"/>
</dbReference>
<evidence type="ECO:0000256" key="1">
    <source>
        <dbReference type="ARBA" id="ARBA00022741"/>
    </source>
</evidence>
<dbReference type="NCBIfam" id="TIGR00277">
    <property type="entry name" value="HDIG"/>
    <property type="match status" value="1"/>
</dbReference>
<dbReference type="InterPro" id="IPR050124">
    <property type="entry name" value="tRNA_CCA-adding_enzyme"/>
</dbReference>
<dbReference type="InterPro" id="IPR003607">
    <property type="entry name" value="HD/PDEase_dom"/>
</dbReference>
<dbReference type="GO" id="GO:0000166">
    <property type="term" value="F:nucleotide binding"/>
    <property type="evidence" value="ECO:0007669"/>
    <property type="project" value="UniProtKB-KW"/>
</dbReference>
<evidence type="ECO:0000313" key="3">
    <source>
        <dbReference type="EMBL" id="PSB57950.1"/>
    </source>
</evidence>
<name>A0A2T1GJG9_9CYAN</name>
<reference evidence="3 4" key="1">
    <citation type="submission" date="2018-03" db="EMBL/GenBank/DDBJ databases">
        <title>The ancient ancestry and fast evolution of plastids.</title>
        <authorList>
            <person name="Moore K.R."/>
            <person name="Magnabosco C."/>
            <person name="Momper L."/>
            <person name="Gold D.A."/>
            <person name="Bosak T."/>
            <person name="Fournier G.P."/>
        </authorList>
    </citation>
    <scope>NUCLEOTIDE SEQUENCE [LARGE SCALE GENOMIC DNA]</scope>
    <source>
        <strain evidence="3 4">CCALA 037</strain>
    </source>
</reference>
<dbReference type="PANTHER" id="PTHR47545">
    <property type="entry name" value="MULTIFUNCTIONAL CCA PROTEIN"/>
    <property type="match status" value="1"/>
</dbReference>
<dbReference type="EMBL" id="PVWO01000054">
    <property type="protein sequence ID" value="PSB57950.1"/>
    <property type="molecule type" value="Genomic_DNA"/>
</dbReference>
<dbReference type="InterPro" id="IPR006675">
    <property type="entry name" value="HDIG_dom"/>
</dbReference>
<dbReference type="Pfam" id="PF01966">
    <property type="entry name" value="HD"/>
    <property type="match status" value="1"/>
</dbReference>
<dbReference type="AlphaFoldDB" id="A0A2T1GJG9"/>
<organism evidence="3 4">
    <name type="scientific">Chamaesiphon polymorphus CCALA 037</name>
    <dbReference type="NCBI Taxonomy" id="2107692"/>
    <lineage>
        <taxon>Bacteria</taxon>
        <taxon>Bacillati</taxon>
        <taxon>Cyanobacteriota</taxon>
        <taxon>Cyanophyceae</taxon>
        <taxon>Gomontiellales</taxon>
        <taxon>Chamaesiphonaceae</taxon>
        <taxon>Chamaesiphon</taxon>
    </lineage>
</organism>
<dbReference type="Pfam" id="PF13671">
    <property type="entry name" value="AAA_33"/>
    <property type="match status" value="1"/>
</dbReference>
<keyword evidence="4" id="KW-1185">Reference proteome</keyword>
<dbReference type="Proteomes" id="UP000238937">
    <property type="component" value="Unassembled WGS sequence"/>
</dbReference>
<proteinExistence type="predicted"/>
<gene>
    <name evidence="3" type="ORF">C7B77_06490</name>
</gene>
<feature type="domain" description="HD" evidence="2">
    <location>
        <begin position="77"/>
        <end position="146"/>
    </location>
</feature>
<dbReference type="SUPFAM" id="SSF52540">
    <property type="entry name" value="P-loop containing nucleoside triphosphate hydrolases"/>
    <property type="match status" value="1"/>
</dbReference>